<dbReference type="PANTHER" id="PTHR28027:SF2">
    <property type="entry name" value="TRANSCRIPTIONAL REGULATOR MIT1"/>
    <property type="match status" value="1"/>
</dbReference>
<comment type="caution">
    <text evidence="1">The sequence shown here is derived from an EMBL/GenBank/DDBJ whole genome shotgun (WGS) entry which is preliminary data.</text>
</comment>
<accession>A0AAD5SZG4</accession>
<dbReference type="PANTHER" id="PTHR28027">
    <property type="entry name" value="TRANSCRIPTIONAL REGULATOR MIT1"/>
    <property type="match status" value="1"/>
</dbReference>
<organism evidence="1 2">
    <name type="scientific">Physocladia obscura</name>
    <dbReference type="NCBI Taxonomy" id="109957"/>
    <lineage>
        <taxon>Eukaryota</taxon>
        <taxon>Fungi</taxon>
        <taxon>Fungi incertae sedis</taxon>
        <taxon>Chytridiomycota</taxon>
        <taxon>Chytridiomycota incertae sedis</taxon>
        <taxon>Chytridiomycetes</taxon>
        <taxon>Chytridiales</taxon>
        <taxon>Chytriomycetaceae</taxon>
        <taxon>Physocladia</taxon>
    </lineage>
</organism>
<reference evidence="1" key="1">
    <citation type="submission" date="2020-05" db="EMBL/GenBank/DDBJ databases">
        <title>Phylogenomic resolution of chytrid fungi.</title>
        <authorList>
            <person name="Stajich J.E."/>
            <person name="Amses K."/>
            <person name="Simmons R."/>
            <person name="Seto K."/>
            <person name="Myers J."/>
            <person name="Bonds A."/>
            <person name="Quandt C.A."/>
            <person name="Barry K."/>
            <person name="Liu P."/>
            <person name="Grigoriev I."/>
            <person name="Longcore J.E."/>
            <person name="James T.Y."/>
        </authorList>
    </citation>
    <scope>NUCLEOTIDE SEQUENCE</scope>
    <source>
        <strain evidence="1">JEL0513</strain>
    </source>
</reference>
<protein>
    <submittedName>
        <fullName evidence="1">Uncharacterized protein</fullName>
    </submittedName>
</protein>
<dbReference type="GO" id="GO:0003677">
    <property type="term" value="F:DNA binding"/>
    <property type="evidence" value="ECO:0007669"/>
    <property type="project" value="TreeGrafter"/>
</dbReference>
<evidence type="ECO:0000313" key="2">
    <source>
        <dbReference type="Proteomes" id="UP001211907"/>
    </source>
</evidence>
<dbReference type="EMBL" id="JADGJH010001378">
    <property type="protein sequence ID" value="KAJ3114304.1"/>
    <property type="molecule type" value="Genomic_DNA"/>
</dbReference>
<name>A0AAD5SZG4_9FUNG</name>
<keyword evidence="2" id="KW-1185">Reference proteome</keyword>
<evidence type="ECO:0000313" key="1">
    <source>
        <dbReference type="EMBL" id="KAJ3114304.1"/>
    </source>
</evidence>
<dbReference type="AlphaFoldDB" id="A0AAD5SZG4"/>
<sequence length="307" mass="35072">MNDTKASLCRSFPGIYYPSPPFSEPITFSVFTPSMQQYLHHTDTNTHHRELPTPAQPEHGCETYFGFIKDRHDAMLVVEACVQGRLKCIPVYKYTNFNFRSGSIVVISQKAYSITSSIRWRDGRHWTISRLNEGFLLYRETESLPKGFSSPRFPIEAFSYFAAGTLKPNTQLIPDGMAKRTISLTGSDGNWYRVISYFYASDVESHYKTMPQRQSFLKTPSEIPELAVFGREMRAEDLSSFREIVTATTMAKVSRPPLQFKSTSGCSCGGIKRLGSVLQSDLRDREAWFEQPMHLTPINKTQREEIN</sequence>
<dbReference type="Pfam" id="PF09729">
    <property type="entry name" value="Gti1_Pac2"/>
    <property type="match status" value="1"/>
</dbReference>
<dbReference type="Proteomes" id="UP001211907">
    <property type="component" value="Unassembled WGS sequence"/>
</dbReference>
<dbReference type="InterPro" id="IPR018608">
    <property type="entry name" value="Gti1/Pac2"/>
</dbReference>
<gene>
    <name evidence="1" type="ORF">HK100_001705</name>
</gene>
<proteinExistence type="predicted"/>